<accession>A0A0E9WPL3</accession>
<organism evidence="1">
    <name type="scientific">Anguilla anguilla</name>
    <name type="common">European freshwater eel</name>
    <name type="synonym">Muraena anguilla</name>
    <dbReference type="NCBI Taxonomy" id="7936"/>
    <lineage>
        <taxon>Eukaryota</taxon>
        <taxon>Metazoa</taxon>
        <taxon>Chordata</taxon>
        <taxon>Craniata</taxon>
        <taxon>Vertebrata</taxon>
        <taxon>Euteleostomi</taxon>
        <taxon>Actinopterygii</taxon>
        <taxon>Neopterygii</taxon>
        <taxon>Teleostei</taxon>
        <taxon>Anguilliformes</taxon>
        <taxon>Anguillidae</taxon>
        <taxon>Anguilla</taxon>
    </lineage>
</organism>
<dbReference type="EMBL" id="GBXM01016290">
    <property type="protein sequence ID" value="JAH92287.1"/>
    <property type="molecule type" value="Transcribed_RNA"/>
</dbReference>
<sequence>MFYQEEPQESTSFAKRHMQRSPQAVVSVIHRLFL</sequence>
<name>A0A0E9WPL3_ANGAN</name>
<evidence type="ECO:0000313" key="1">
    <source>
        <dbReference type="EMBL" id="JAH92287.1"/>
    </source>
</evidence>
<proteinExistence type="predicted"/>
<dbReference type="AlphaFoldDB" id="A0A0E9WPL3"/>
<reference evidence="1" key="1">
    <citation type="submission" date="2014-11" db="EMBL/GenBank/DDBJ databases">
        <authorList>
            <person name="Amaro Gonzalez C."/>
        </authorList>
    </citation>
    <scope>NUCLEOTIDE SEQUENCE</scope>
</reference>
<protein>
    <submittedName>
        <fullName evidence="1">Uncharacterized protein</fullName>
    </submittedName>
</protein>
<reference evidence="1" key="2">
    <citation type="journal article" date="2015" name="Fish Shellfish Immunol.">
        <title>Early steps in the European eel (Anguilla anguilla)-Vibrio vulnificus interaction in the gills: Role of the RtxA13 toxin.</title>
        <authorList>
            <person name="Callol A."/>
            <person name="Pajuelo D."/>
            <person name="Ebbesson L."/>
            <person name="Teles M."/>
            <person name="MacKenzie S."/>
            <person name="Amaro C."/>
        </authorList>
    </citation>
    <scope>NUCLEOTIDE SEQUENCE</scope>
</reference>